<keyword evidence="5 7" id="KW-0012">Acyltransferase</keyword>
<dbReference type="NCBIfam" id="TIGR02430">
    <property type="entry name" value="pcaF"/>
    <property type="match status" value="1"/>
</dbReference>
<gene>
    <name evidence="10" type="ORF">KSB_21790</name>
</gene>
<comment type="catalytic activity">
    <reaction evidence="6">
        <text>succinyl-CoA + acetyl-CoA = 3-oxoadipyl-CoA + CoA</text>
        <dbReference type="Rhea" id="RHEA:19481"/>
        <dbReference type="ChEBI" id="CHEBI:57287"/>
        <dbReference type="ChEBI" id="CHEBI:57288"/>
        <dbReference type="ChEBI" id="CHEBI:57292"/>
        <dbReference type="ChEBI" id="CHEBI:57348"/>
        <dbReference type="EC" id="2.3.1.174"/>
    </reaction>
</comment>
<dbReference type="CDD" id="cd00751">
    <property type="entry name" value="thiolase"/>
    <property type="match status" value="1"/>
</dbReference>
<dbReference type="InterPro" id="IPR020613">
    <property type="entry name" value="Thiolase_CS"/>
</dbReference>
<dbReference type="InterPro" id="IPR020615">
    <property type="entry name" value="Thiolase_acyl_enz_int_AS"/>
</dbReference>
<evidence type="ECO:0000313" key="10">
    <source>
        <dbReference type="EMBL" id="GHO53704.1"/>
    </source>
</evidence>
<dbReference type="Pfam" id="PF00108">
    <property type="entry name" value="Thiolase_N"/>
    <property type="match status" value="1"/>
</dbReference>
<reference evidence="10 11" key="1">
    <citation type="journal article" date="2021" name="Int. J. Syst. Evol. Microbiol.">
        <title>Reticulibacter mediterranei gen. nov., sp. nov., within the new family Reticulibacteraceae fam. nov., and Ktedonospora formicarum gen. nov., sp. nov., Ktedonobacter robiniae sp. nov., Dictyobacter formicarum sp. nov. and Dictyobacter arantiisoli sp. nov., belonging to the class Ktedonobacteria.</title>
        <authorList>
            <person name="Yabe S."/>
            <person name="Zheng Y."/>
            <person name="Wang C.M."/>
            <person name="Sakai Y."/>
            <person name="Abe K."/>
            <person name="Yokota A."/>
            <person name="Donadio S."/>
            <person name="Cavaletti L."/>
            <person name="Monciardini P."/>
        </authorList>
    </citation>
    <scope>NUCLEOTIDE SEQUENCE [LARGE SCALE GENOMIC DNA]</scope>
    <source>
        <strain evidence="10 11">SOSP1-30</strain>
    </source>
</reference>
<dbReference type="InterPro" id="IPR020610">
    <property type="entry name" value="Thiolase_AS"/>
</dbReference>
<dbReference type="NCBIfam" id="NF006551">
    <property type="entry name" value="PRK09050.1"/>
    <property type="match status" value="1"/>
</dbReference>
<name>A0ABQ3ULT5_9CHLR</name>
<evidence type="ECO:0000256" key="4">
    <source>
        <dbReference type="ARBA" id="ARBA00022679"/>
    </source>
</evidence>
<evidence type="ECO:0000256" key="5">
    <source>
        <dbReference type="ARBA" id="ARBA00023315"/>
    </source>
</evidence>
<evidence type="ECO:0000256" key="1">
    <source>
        <dbReference type="ARBA" id="ARBA00005189"/>
    </source>
</evidence>
<dbReference type="PIRSF" id="PIRSF000429">
    <property type="entry name" value="Ac-CoA_Ac_transf"/>
    <property type="match status" value="1"/>
</dbReference>
<dbReference type="PROSITE" id="PS00099">
    <property type="entry name" value="THIOLASE_3"/>
    <property type="match status" value="1"/>
</dbReference>
<evidence type="ECO:0000256" key="3">
    <source>
        <dbReference type="ARBA" id="ARBA00010982"/>
    </source>
</evidence>
<evidence type="ECO:0000256" key="6">
    <source>
        <dbReference type="ARBA" id="ARBA00048527"/>
    </source>
</evidence>
<feature type="domain" description="Thiolase C-terminal" evidence="9">
    <location>
        <begin position="276"/>
        <end position="396"/>
    </location>
</feature>
<sequence length="398" mass="42012">MEDAVILSAVRTPIGRYGGVLKDVRPDDLGALVIQEALRRAQVDPASVEDVVFGCANQAGEDNRNVARMSLLLAGLPITVAGQTVNRLCGSGLQALNSAAQAIQTGAGDTFIAGGVESMTRAPLVMGKSDNAFGRAQKLEDTTLGWRFVNPKLSELYHPYSMGETAENVAERYQISREAQDAYALHSHQRAVAAQQSGKFAQEIVAVAIPQKKGEDLSVSQDEHPRPDTSLGKLARLKPVFRQGGSVTAGNSAGINDGAAALVVTSASHARELDLHPRARIVATAVAGVDPAYMGLGPIPATRKALQRAGLTMQDIDLVELNEAFASQVLQCGHELEIDQERLNVNGGAIALGHPLGCSGARLVVTLLHELERRGGRYGLATMCIGVGQGIATIIEHL</sequence>
<dbReference type="InterPro" id="IPR002155">
    <property type="entry name" value="Thiolase"/>
</dbReference>
<feature type="domain" description="Thiolase N-terminal" evidence="8">
    <location>
        <begin position="5"/>
        <end position="267"/>
    </location>
</feature>
<dbReference type="SUPFAM" id="SSF53901">
    <property type="entry name" value="Thiolase-like"/>
    <property type="match status" value="2"/>
</dbReference>
<evidence type="ECO:0000256" key="2">
    <source>
        <dbReference type="ARBA" id="ARBA00005211"/>
    </source>
</evidence>
<dbReference type="EMBL" id="BNJG01000001">
    <property type="protein sequence ID" value="GHO53704.1"/>
    <property type="molecule type" value="Genomic_DNA"/>
</dbReference>
<dbReference type="PANTHER" id="PTHR43853:SF2">
    <property type="entry name" value="3-OXOADIPYL-COA_3-OXO-5,6-DEHYDROSUBERYL-COA THIOLASE"/>
    <property type="match status" value="1"/>
</dbReference>
<protein>
    <submittedName>
        <fullName evidence="10">Acetyl-CoA acetyltransferase</fullName>
    </submittedName>
</protein>
<comment type="caution">
    <text evidence="10">The sequence shown here is derived from an EMBL/GenBank/DDBJ whole genome shotgun (WGS) entry which is preliminary data.</text>
</comment>
<keyword evidence="4 7" id="KW-0808">Transferase</keyword>
<dbReference type="RefSeq" id="WP_201370494.1">
    <property type="nucleotide sequence ID" value="NZ_BNJG01000001.1"/>
</dbReference>
<comment type="similarity">
    <text evidence="3 7">Belongs to the thiolase-like superfamily. Thiolase family.</text>
</comment>
<dbReference type="PANTHER" id="PTHR43853">
    <property type="entry name" value="3-KETOACYL-COA THIOLASE, PEROXISOMAL"/>
    <property type="match status" value="1"/>
</dbReference>
<comment type="pathway">
    <text evidence="1">Lipid metabolism.</text>
</comment>
<dbReference type="InterPro" id="IPR050215">
    <property type="entry name" value="Thiolase-like_sf_Thiolase"/>
</dbReference>
<dbReference type="InterPro" id="IPR020617">
    <property type="entry name" value="Thiolase_C"/>
</dbReference>
<dbReference type="PROSITE" id="PS00098">
    <property type="entry name" value="THIOLASE_1"/>
    <property type="match status" value="1"/>
</dbReference>
<accession>A0ABQ3ULT5</accession>
<comment type="pathway">
    <text evidence="2">Aromatic compound metabolism.</text>
</comment>
<organism evidence="10 11">
    <name type="scientific">Ktedonobacter robiniae</name>
    <dbReference type="NCBI Taxonomy" id="2778365"/>
    <lineage>
        <taxon>Bacteria</taxon>
        <taxon>Bacillati</taxon>
        <taxon>Chloroflexota</taxon>
        <taxon>Ktedonobacteria</taxon>
        <taxon>Ktedonobacterales</taxon>
        <taxon>Ktedonobacteraceae</taxon>
        <taxon>Ktedonobacter</taxon>
    </lineage>
</organism>
<evidence type="ECO:0000313" key="11">
    <source>
        <dbReference type="Proteomes" id="UP000654345"/>
    </source>
</evidence>
<proteinExistence type="inferred from homology"/>
<dbReference type="InterPro" id="IPR012793">
    <property type="entry name" value="PcaF"/>
</dbReference>
<dbReference type="Pfam" id="PF02803">
    <property type="entry name" value="Thiolase_C"/>
    <property type="match status" value="1"/>
</dbReference>
<dbReference type="NCBIfam" id="TIGR01930">
    <property type="entry name" value="AcCoA-C-Actrans"/>
    <property type="match status" value="1"/>
</dbReference>
<dbReference type="Gene3D" id="3.40.47.10">
    <property type="match status" value="1"/>
</dbReference>
<dbReference type="InterPro" id="IPR020616">
    <property type="entry name" value="Thiolase_N"/>
</dbReference>
<keyword evidence="11" id="KW-1185">Reference proteome</keyword>
<evidence type="ECO:0000259" key="8">
    <source>
        <dbReference type="Pfam" id="PF00108"/>
    </source>
</evidence>
<evidence type="ECO:0000259" key="9">
    <source>
        <dbReference type="Pfam" id="PF02803"/>
    </source>
</evidence>
<dbReference type="Proteomes" id="UP000654345">
    <property type="component" value="Unassembled WGS sequence"/>
</dbReference>
<dbReference type="PROSITE" id="PS00737">
    <property type="entry name" value="THIOLASE_2"/>
    <property type="match status" value="1"/>
</dbReference>
<dbReference type="InterPro" id="IPR016039">
    <property type="entry name" value="Thiolase-like"/>
</dbReference>
<evidence type="ECO:0000256" key="7">
    <source>
        <dbReference type="RuleBase" id="RU003557"/>
    </source>
</evidence>